<feature type="region of interest" description="Disordered" evidence="1">
    <location>
        <begin position="244"/>
        <end position="302"/>
    </location>
</feature>
<feature type="compositionally biased region" description="Low complexity" evidence="1">
    <location>
        <begin position="162"/>
        <end position="174"/>
    </location>
</feature>
<comment type="caution">
    <text evidence="3">The sequence shown here is derived from an EMBL/GenBank/DDBJ whole genome shotgun (WGS) entry which is preliminary data.</text>
</comment>
<dbReference type="EMBL" id="JAANHS010000003">
    <property type="protein sequence ID" value="NHB76379.1"/>
    <property type="molecule type" value="Genomic_DNA"/>
</dbReference>
<reference evidence="3 4" key="1">
    <citation type="journal article" date="2022" name="Microorganisms">
        <title>Genome Sequence and Characterization of a Xanthorhodopsin-Containing, Aerobic Anoxygenic Phototrophic Rhodobacter Species, Isolated from Mesophilic Conditions at Yellowstone National Park.</title>
        <authorList>
            <person name="Kyndt J.A."/>
            <person name="Robertson S."/>
            <person name="Shoffstall I.B."/>
            <person name="Ramaley R.F."/>
            <person name="Meyer T.E."/>
        </authorList>
    </citation>
    <scope>NUCLEOTIDE SEQUENCE [LARGE SCALE GENOMIC DNA]</scope>
    <source>
        <strain evidence="3 4">M37P</strain>
    </source>
</reference>
<keyword evidence="4" id="KW-1185">Reference proteome</keyword>
<feature type="region of interest" description="Disordered" evidence="1">
    <location>
        <begin position="47"/>
        <end position="85"/>
    </location>
</feature>
<evidence type="ECO:0000313" key="3">
    <source>
        <dbReference type="EMBL" id="NHB76379.1"/>
    </source>
</evidence>
<evidence type="ECO:0000256" key="1">
    <source>
        <dbReference type="SAM" id="MobiDB-lite"/>
    </source>
</evidence>
<proteinExistence type="predicted"/>
<sequence length="377" mass="37876">MRLVCPNCEAKYEVPEDAIPETGRDVQCANCGHAWYQMRPRAAVAEPAAAPPAAAPVPAAPAPAEPVAAPEPEPAAEPAPAPVAAASAAEALAPVVSEPEPGPAVPAGREEAVRPANTVPAPDLPAPDLSEAVAPAAAPVPHAAPVPEPSVETIEPAAAVRPPEAPATGAGVAEAGDDAETPEPEVPQAAPAAYAVDESVLAILREEAEREAQARRAEAAAPLEMQPDLGIDAAVPAARVAAAPPAAPPAAPSAAPVLPPETADEAADRAAGRRTRLPDVEEINSTLRPSEAPVDDIPEPAALPEAEGRSSFRSGFLLVLTVAILASALYISADALARAVPSLAGVLESYVAFINSLRLQMDGLMQSATVAINGTGG</sequence>
<feature type="domain" description="Zinc finger/thioredoxin putative" evidence="2">
    <location>
        <begin position="1"/>
        <end position="35"/>
    </location>
</feature>
<dbReference type="Pfam" id="PF13717">
    <property type="entry name" value="Zn_ribbon_4"/>
    <property type="match status" value="1"/>
</dbReference>
<accession>A0ABX0G6A3</accession>
<dbReference type="InterPro" id="IPR011723">
    <property type="entry name" value="Znf/thioredoxin_put"/>
</dbReference>
<organism evidence="3 4">
    <name type="scientific">Rhodobacter calidifons</name>
    <dbReference type="NCBI Taxonomy" id="2715277"/>
    <lineage>
        <taxon>Bacteria</taxon>
        <taxon>Pseudomonadati</taxon>
        <taxon>Pseudomonadota</taxon>
        <taxon>Alphaproteobacteria</taxon>
        <taxon>Rhodobacterales</taxon>
        <taxon>Rhodobacter group</taxon>
        <taxon>Rhodobacter</taxon>
    </lineage>
</organism>
<protein>
    <recommendedName>
        <fullName evidence="2">Zinc finger/thioredoxin putative domain-containing protein</fullName>
    </recommendedName>
</protein>
<gene>
    <name evidence="3" type="ORF">G8O29_06430</name>
</gene>
<evidence type="ECO:0000259" key="2">
    <source>
        <dbReference type="Pfam" id="PF13717"/>
    </source>
</evidence>
<evidence type="ECO:0000313" key="4">
    <source>
        <dbReference type="Proteomes" id="UP001515660"/>
    </source>
</evidence>
<name>A0ABX0G6A3_9RHOB</name>
<dbReference type="RefSeq" id="WP_166402404.1">
    <property type="nucleotide sequence ID" value="NZ_JAANHS010000003.1"/>
</dbReference>
<feature type="compositionally biased region" description="Basic and acidic residues" evidence="1">
    <location>
        <begin position="266"/>
        <end position="279"/>
    </location>
</feature>
<dbReference type="NCBIfam" id="TIGR02098">
    <property type="entry name" value="MJ0042_CXXC"/>
    <property type="match status" value="1"/>
</dbReference>
<feature type="compositionally biased region" description="Pro residues" evidence="1">
    <location>
        <begin position="49"/>
        <end position="81"/>
    </location>
</feature>
<feature type="region of interest" description="Disordered" evidence="1">
    <location>
        <begin position="162"/>
        <end position="192"/>
    </location>
</feature>
<dbReference type="Proteomes" id="UP001515660">
    <property type="component" value="Unassembled WGS sequence"/>
</dbReference>